<evidence type="ECO:0000313" key="1">
    <source>
        <dbReference type="EMBL" id="KAF7232621.1"/>
    </source>
</evidence>
<protein>
    <submittedName>
        <fullName evidence="1">Uncharacterized protein</fullName>
    </submittedName>
</protein>
<keyword evidence="2" id="KW-1185">Reference proteome</keyword>
<accession>A0A8S9Y9E4</accession>
<evidence type="ECO:0000313" key="2">
    <source>
        <dbReference type="Proteomes" id="UP000822476"/>
    </source>
</evidence>
<name>A0A8S9Y9E4_9TREM</name>
<dbReference type="Proteomes" id="UP000822476">
    <property type="component" value="Unassembled WGS sequence"/>
</dbReference>
<dbReference type="AlphaFoldDB" id="A0A8S9Y9E4"/>
<reference evidence="1" key="1">
    <citation type="submission" date="2019-07" db="EMBL/GenBank/DDBJ databases">
        <title>Annotation for the trematode Paragonimus miyazaki's.</title>
        <authorList>
            <person name="Choi Y.-J."/>
        </authorList>
    </citation>
    <scope>NUCLEOTIDE SEQUENCE</scope>
    <source>
        <strain evidence="1">Japan</strain>
    </source>
</reference>
<proteinExistence type="predicted"/>
<organism evidence="1 2">
    <name type="scientific">Paragonimus skrjabini miyazakii</name>
    <dbReference type="NCBI Taxonomy" id="59628"/>
    <lineage>
        <taxon>Eukaryota</taxon>
        <taxon>Metazoa</taxon>
        <taxon>Spiralia</taxon>
        <taxon>Lophotrochozoa</taxon>
        <taxon>Platyhelminthes</taxon>
        <taxon>Trematoda</taxon>
        <taxon>Digenea</taxon>
        <taxon>Plagiorchiida</taxon>
        <taxon>Troglotremata</taxon>
        <taxon>Troglotrematidae</taxon>
        <taxon>Paragonimus</taxon>
    </lineage>
</organism>
<dbReference type="EMBL" id="JTDE01021677">
    <property type="protein sequence ID" value="KAF7232621.1"/>
    <property type="molecule type" value="Genomic_DNA"/>
</dbReference>
<gene>
    <name evidence="1" type="ORF">EG68_11954</name>
</gene>
<sequence length="76" mass="8516">MLKVQLNLHTDFTTIHAEQVGQSRSKSRRLKLTMTVSATPTTCNGHDDDNNASTYDDGDDVFAFLRLNKGNIFQSQ</sequence>
<comment type="caution">
    <text evidence="1">The sequence shown here is derived from an EMBL/GenBank/DDBJ whole genome shotgun (WGS) entry which is preliminary data.</text>
</comment>